<organism evidence="2 4">
    <name type="scientific">Arctia plantaginis</name>
    <name type="common">Wood tiger moth</name>
    <name type="synonym">Phalaena plantaginis</name>
    <dbReference type="NCBI Taxonomy" id="874455"/>
    <lineage>
        <taxon>Eukaryota</taxon>
        <taxon>Metazoa</taxon>
        <taxon>Ecdysozoa</taxon>
        <taxon>Arthropoda</taxon>
        <taxon>Hexapoda</taxon>
        <taxon>Insecta</taxon>
        <taxon>Pterygota</taxon>
        <taxon>Neoptera</taxon>
        <taxon>Endopterygota</taxon>
        <taxon>Lepidoptera</taxon>
        <taxon>Glossata</taxon>
        <taxon>Ditrysia</taxon>
        <taxon>Noctuoidea</taxon>
        <taxon>Erebidae</taxon>
        <taxon>Arctiinae</taxon>
        <taxon>Arctia</taxon>
    </lineage>
</organism>
<comment type="caution">
    <text evidence="2">The sequence shown here is derived from an EMBL/GenBank/DDBJ whole genome shotgun (WGS) entry which is preliminary data.</text>
</comment>
<name>A0A8S1B9U1_ARCPL</name>
<accession>A0A8S1B9U1</accession>
<sequence length="270" mass="30984">MVPAKIKRSFYRDFSGYVNVCAAVCLLLLVGGLSPRSSAAPHRNRASMERQRRAADEENGLWANPCDYSDSSADQTTYSPTHVIALKLAKQALFAYNKAYNYSEKFAKLHTFPNFSAQLLRNWETQDWLRKTYADALPKEKVFNKKMPDEYIEEVIANIDQKLPSMYMGLKMVVAGLYTFSQEGLNYNVANDDVLKENITRTMHDVRAVLCYFNEIMNARNLEIRPLLDKDVPSFTNDNSFGLLLYRDTLNYMDYLEQVFSKLAEKGSKV</sequence>
<dbReference type="OrthoDB" id="6049566at2759"/>
<dbReference type="Proteomes" id="UP000494256">
    <property type="component" value="Unassembled WGS sequence"/>
</dbReference>
<evidence type="ECO:0000313" key="4">
    <source>
        <dbReference type="Proteomes" id="UP000494256"/>
    </source>
</evidence>
<dbReference type="EMBL" id="CADEBD010000422">
    <property type="protein sequence ID" value="CAB3254557.1"/>
    <property type="molecule type" value="Genomic_DNA"/>
</dbReference>
<gene>
    <name evidence="2" type="ORF">APLA_LOCUS14802</name>
    <name evidence="1" type="ORF">APLA_LOCUS3231</name>
</gene>
<dbReference type="Proteomes" id="UP000494106">
    <property type="component" value="Unassembled WGS sequence"/>
</dbReference>
<proteinExistence type="predicted"/>
<reference evidence="3 4" key="1">
    <citation type="submission" date="2020-04" db="EMBL/GenBank/DDBJ databases">
        <authorList>
            <person name="Wallbank WR R."/>
            <person name="Pardo Diaz C."/>
            <person name="Kozak K."/>
            <person name="Martin S."/>
            <person name="Jiggins C."/>
            <person name="Moest M."/>
            <person name="Warren A I."/>
            <person name="Byers J.R.P. K."/>
            <person name="Montejo-Kovacevich G."/>
            <person name="Yen C E."/>
        </authorList>
    </citation>
    <scope>NUCLEOTIDE SEQUENCE [LARGE SCALE GENOMIC DNA]</scope>
</reference>
<dbReference type="AlphaFoldDB" id="A0A8S1B9U1"/>
<evidence type="ECO:0000313" key="3">
    <source>
        <dbReference type="Proteomes" id="UP000494106"/>
    </source>
</evidence>
<evidence type="ECO:0000313" key="1">
    <source>
        <dbReference type="EMBL" id="CAB3227068.1"/>
    </source>
</evidence>
<keyword evidence="3" id="KW-1185">Reference proteome</keyword>
<dbReference type="EMBL" id="CADEBC010000232">
    <property type="protein sequence ID" value="CAB3227068.1"/>
    <property type="molecule type" value="Genomic_DNA"/>
</dbReference>
<protein>
    <submittedName>
        <fullName evidence="2">Uncharacterized protein</fullName>
    </submittedName>
</protein>
<evidence type="ECO:0000313" key="2">
    <source>
        <dbReference type="EMBL" id="CAB3254557.1"/>
    </source>
</evidence>